<feature type="compositionally biased region" description="Low complexity" evidence="1">
    <location>
        <begin position="787"/>
        <end position="799"/>
    </location>
</feature>
<feature type="compositionally biased region" description="Basic and acidic residues" evidence="1">
    <location>
        <begin position="851"/>
        <end position="865"/>
    </location>
</feature>
<comment type="caution">
    <text evidence="2">The sequence shown here is derived from an EMBL/GenBank/DDBJ whole genome shotgun (WGS) entry which is preliminary data.</text>
</comment>
<dbReference type="OrthoDB" id="3208495at2759"/>
<feature type="region of interest" description="Disordered" evidence="1">
    <location>
        <begin position="1"/>
        <end position="28"/>
    </location>
</feature>
<feature type="compositionally biased region" description="Polar residues" evidence="1">
    <location>
        <begin position="821"/>
        <end position="836"/>
    </location>
</feature>
<sequence length="1239" mass="139596">MASTRDKQNARLGNEVRGAQHASQKSEPFVSKYALKRHKNKCTAVRKQTAGILERAKKYWDQKVAEMRTNLSANSTEFTDPTQAHTSSVSGEATAPIIDEPEPPLQPSRRRLYANGPNFTTAPDEFGLKKRFLYSEPPTHDPDAHATLMDRYDANNFAQVLTTEGDETDDAPRSSQPFGPYPNESSFNIGDWYWSQNTEKSEKDFKDLVSRLTSTTFLAGDLNNVKWKKVNTQLGSNKEEVPDGEGDWIDDDGWRTSSIEIQVPFNSHAREPGIETFKVGTLHHRSIVEALKEKLANKDSDRLFHYEPFELLWQPHPELPETRVFSDVYNSDAFLKAHREIQDPTKNPDCSLERVVVGLMFWSDQTHCTAFGTSKVWPLYMGFGNESKYRRSQPTSNLCEHVAYFESWSLILDDELVDAIENGVVITCCDGIRRRFYIRIFTYSADYPEKILIASIRRGHCPCPRCLTPLKNFHEMGTVEDKTFRRSNPRRFDERAYAGIVEARKAIYEKGVSAYGDKMHRDIMGEFHGLAPTKNAFISKLHRSGFDIGSALVVDLLHEFEIGVWKQLFNHLIRLLDSLGQGSMYVHELDRRRAARDFEDVLQWHALAKLRMHTEVTVSMLEETTTALGNQFRVFMNEVCSKVRTYELPHETEARLKRLKKRVAKEVEDKDDVDALDLPTSTPYAGTPTGPPSPTLSPHDADSHLPAIIVTPPQDPSMDIDPTPPIPLQNTNVAPSPPEEQPQRTGGKRRAADHGGPVTAKKARTSFEPRVTRSMTRAQSQNIGAVTNTTTTSTDTPITSNVNTSAPASSSNKVTDDRNEGGSTSTSKNASTTRGQGKTALKKAGNNRAAGSEKRTGKGKGKEVERVEGVVEAGKGVGKGRKGSKAIGIDAGNVLTDPGNEEGFQTEGELLHRSPKAWYRRTNKRRNGAYRHDPVCNNFIFKLKTFLRDRISETLPAYLSALFPNDSLPPGALRPLEWFQVPVSDNRIYSHKLLRVKYTTYDARIDEDLIHLGTDNHNIMVHNPDYQHGSGGHPYRYGKVIGIYHANFDLRSLVDPSIAHLVSDKPPLTTEFLWVRWYRHLPPQTSFHMDRLEFEELTEPDSTTFICPSNVIRACHIIPRFTIGPKYPAGHGGTSKFAGDEDDWNSYYVNRFADRDMFMRYWWGHAVGHRYARLDPTTIALENERIKSIAPKEVVAMDKAMVRDEDDDDDVASVASSTADDAYMAIDELDELASYGLRD</sequence>
<dbReference type="RefSeq" id="XP_001840543.2">
    <property type="nucleotide sequence ID" value="XM_001840491.2"/>
</dbReference>
<dbReference type="HOGENOM" id="CLU_002498_0_0_1"/>
<feature type="region of interest" description="Disordered" evidence="1">
    <location>
        <begin position="164"/>
        <end position="184"/>
    </location>
</feature>
<gene>
    <name evidence="2" type="ORF">CC1G_07273</name>
</gene>
<feature type="region of interest" description="Disordered" evidence="1">
    <location>
        <begin position="72"/>
        <end position="111"/>
    </location>
</feature>
<dbReference type="eggNOG" id="ENOG502SKHB">
    <property type="taxonomic scope" value="Eukaryota"/>
</dbReference>
<dbReference type="EMBL" id="AACS02000006">
    <property type="protein sequence ID" value="EAU81343.2"/>
    <property type="molecule type" value="Genomic_DNA"/>
</dbReference>
<dbReference type="Pfam" id="PF18759">
    <property type="entry name" value="Plavaka"/>
    <property type="match status" value="2"/>
</dbReference>
<feature type="compositionally biased region" description="Polar residues" evidence="1">
    <location>
        <begin position="173"/>
        <end position="184"/>
    </location>
</feature>
<feature type="compositionally biased region" description="Low complexity" evidence="1">
    <location>
        <begin position="676"/>
        <end position="688"/>
    </location>
</feature>
<dbReference type="InterPro" id="IPR041078">
    <property type="entry name" value="Plavaka"/>
</dbReference>
<protein>
    <submittedName>
        <fullName evidence="2">Uncharacterized protein</fullName>
    </submittedName>
</protein>
<feature type="compositionally biased region" description="Polar residues" evidence="1">
    <location>
        <begin position="72"/>
        <end position="91"/>
    </location>
</feature>
<name>A8PD63_COPC7</name>
<reference evidence="2 3" key="1">
    <citation type="journal article" date="2010" name="Proc. Natl. Acad. Sci. U.S.A.">
        <title>Insights into evolution of multicellular fungi from the assembled chromosomes of the mushroom Coprinopsis cinerea (Coprinus cinereus).</title>
        <authorList>
            <person name="Stajich J.E."/>
            <person name="Wilke S.K."/>
            <person name="Ahren D."/>
            <person name="Au C.H."/>
            <person name="Birren B.W."/>
            <person name="Borodovsky M."/>
            <person name="Burns C."/>
            <person name="Canback B."/>
            <person name="Casselton L.A."/>
            <person name="Cheng C.K."/>
            <person name="Deng J."/>
            <person name="Dietrich F.S."/>
            <person name="Fargo D.C."/>
            <person name="Farman M.L."/>
            <person name="Gathman A.C."/>
            <person name="Goldberg J."/>
            <person name="Guigo R."/>
            <person name="Hoegger P.J."/>
            <person name="Hooker J.B."/>
            <person name="Huggins A."/>
            <person name="James T.Y."/>
            <person name="Kamada T."/>
            <person name="Kilaru S."/>
            <person name="Kodira C."/>
            <person name="Kues U."/>
            <person name="Kupfer D."/>
            <person name="Kwan H.S."/>
            <person name="Lomsadze A."/>
            <person name="Li W."/>
            <person name="Lilly W.W."/>
            <person name="Ma L.J."/>
            <person name="Mackey A.J."/>
            <person name="Manning G."/>
            <person name="Martin F."/>
            <person name="Muraguchi H."/>
            <person name="Natvig D.O."/>
            <person name="Palmerini H."/>
            <person name="Ramesh M.A."/>
            <person name="Rehmeyer C.J."/>
            <person name="Roe B.A."/>
            <person name="Shenoy N."/>
            <person name="Stanke M."/>
            <person name="Ter-Hovhannisyan V."/>
            <person name="Tunlid A."/>
            <person name="Velagapudi R."/>
            <person name="Vision T.J."/>
            <person name="Zeng Q."/>
            <person name="Zolan M.E."/>
            <person name="Pukkila P.J."/>
        </authorList>
    </citation>
    <scope>NUCLEOTIDE SEQUENCE [LARGE SCALE GENOMIC DNA]</scope>
    <source>
        <strain evidence="3">Okayama-7 / 130 / ATCC MYA-4618 / FGSC 9003</strain>
    </source>
</reference>
<dbReference type="Proteomes" id="UP000001861">
    <property type="component" value="Unassembled WGS sequence"/>
</dbReference>
<evidence type="ECO:0000313" key="3">
    <source>
        <dbReference type="Proteomes" id="UP000001861"/>
    </source>
</evidence>
<keyword evidence="3" id="KW-1185">Reference proteome</keyword>
<dbReference type="KEGG" id="cci:CC1G_07273"/>
<dbReference type="STRING" id="240176.A8PD63"/>
<proteinExistence type="predicted"/>
<feature type="compositionally biased region" description="Polar residues" evidence="1">
    <location>
        <begin position="800"/>
        <end position="813"/>
    </location>
</feature>
<organism evidence="2 3">
    <name type="scientific">Coprinopsis cinerea (strain Okayama-7 / 130 / ATCC MYA-4618 / FGSC 9003)</name>
    <name type="common">Inky cap fungus</name>
    <name type="synonym">Hormographiella aspergillata</name>
    <dbReference type="NCBI Taxonomy" id="240176"/>
    <lineage>
        <taxon>Eukaryota</taxon>
        <taxon>Fungi</taxon>
        <taxon>Dikarya</taxon>
        <taxon>Basidiomycota</taxon>
        <taxon>Agaricomycotina</taxon>
        <taxon>Agaricomycetes</taxon>
        <taxon>Agaricomycetidae</taxon>
        <taxon>Agaricales</taxon>
        <taxon>Agaricineae</taxon>
        <taxon>Psathyrellaceae</taxon>
        <taxon>Coprinopsis</taxon>
    </lineage>
</organism>
<accession>A8PD63</accession>
<dbReference type="InParanoid" id="A8PD63"/>
<dbReference type="AlphaFoldDB" id="A8PD63"/>
<dbReference type="OMA" id="RTHSERD"/>
<feature type="compositionally biased region" description="Polar residues" evidence="1">
    <location>
        <begin position="773"/>
        <end position="786"/>
    </location>
</feature>
<feature type="region of interest" description="Disordered" evidence="1">
    <location>
        <begin position="662"/>
        <end position="865"/>
    </location>
</feature>
<dbReference type="GeneID" id="6017190"/>
<dbReference type="VEuPathDB" id="FungiDB:CC1G_07273"/>
<evidence type="ECO:0000256" key="1">
    <source>
        <dbReference type="SAM" id="MobiDB-lite"/>
    </source>
</evidence>
<evidence type="ECO:0000313" key="2">
    <source>
        <dbReference type="EMBL" id="EAU81343.2"/>
    </source>
</evidence>